<dbReference type="AlphaFoldDB" id="J9DRX7"/>
<gene>
    <name evidence="1" type="ORF">EDEG_00633</name>
</gene>
<dbReference type="VEuPathDB" id="MicrosporidiaDB:EDEG_00633"/>
<name>J9DRX7_EDHAE</name>
<reference evidence="2" key="2">
    <citation type="submission" date="2015-07" db="EMBL/GenBank/DDBJ databases">
        <title>Contrasting host-pathogen interactions and genome evolution in two generalist and specialist microsporidian pathogens of mosquitoes.</title>
        <authorList>
            <consortium name="The Broad Institute Genomics Platform"/>
            <consortium name="The Broad Institute Genome Sequencing Center for Infectious Disease"/>
            <person name="Cuomo C.A."/>
            <person name="Sanscrainte N.D."/>
            <person name="Goldberg J.M."/>
            <person name="Heiman D."/>
            <person name="Young S."/>
            <person name="Zeng Q."/>
            <person name="Becnel J.J."/>
            <person name="Birren B.W."/>
        </authorList>
    </citation>
    <scope>NUCLEOTIDE SEQUENCE [LARGE SCALE GENOMIC DNA]</scope>
    <source>
        <strain evidence="2">USNM 41457</strain>
    </source>
</reference>
<evidence type="ECO:0000313" key="2">
    <source>
        <dbReference type="Proteomes" id="UP000003163"/>
    </source>
</evidence>
<reference evidence="1 2" key="1">
    <citation type="submission" date="2011-08" db="EMBL/GenBank/DDBJ databases">
        <authorList>
            <person name="Liu Z.J."/>
            <person name="Shi F.L."/>
            <person name="Lu J.Q."/>
            <person name="Li M."/>
            <person name="Wang Z.L."/>
        </authorList>
    </citation>
    <scope>NUCLEOTIDE SEQUENCE [LARGE SCALE GENOMIC DNA]</scope>
    <source>
        <strain evidence="1 2">USNM 41457</strain>
    </source>
</reference>
<organism evidence="1 2">
    <name type="scientific">Edhazardia aedis (strain USNM 41457)</name>
    <name type="common">Microsporidian parasite</name>
    <dbReference type="NCBI Taxonomy" id="1003232"/>
    <lineage>
        <taxon>Eukaryota</taxon>
        <taxon>Fungi</taxon>
        <taxon>Fungi incertae sedis</taxon>
        <taxon>Microsporidia</taxon>
        <taxon>Edhazardia</taxon>
    </lineage>
</organism>
<evidence type="ECO:0000313" key="1">
    <source>
        <dbReference type="EMBL" id="EJW05330.1"/>
    </source>
</evidence>
<comment type="caution">
    <text evidence="1">The sequence shown here is derived from an EMBL/GenBank/DDBJ whole genome shotgun (WGS) entry which is preliminary data.</text>
</comment>
<proteinExistence type="predicted"/>
<protein>
    <submittedName>
        <fullName evidence="1">Uncharacterized protein</fullName>
    </submittedName>
</protein>
<dbReference type="HOGENOM" id="CLU_2026696_0_0_1"/>
<dbReference type="Proteomes" id="UP000003163">
    <property type="component" value="Unassembled WGS sequence"/>
</dbReference>
<accession>J9DRX7</accession>
<keyword evidence="2" id="KW-1185">Reference proteome</keyword>
<dbReference type="EMBL" id="AFBI03000007">
    <property type="protein sequence ID" value="EJW05330.1"/>
    <property type="molecule type" value="Genomic_DNA"/>
</dbReference>
<dbReference type="InParanoid" id="J9DRX7"/>
<sequence>MLFIKLIRNKTNYQKDMLKQISFCDTLNSTQPESMFLIERNFYEENYHFIGKFNAIFKLYWQKMFYTLNQNIPNKEISDNLVTFLSINKNLASEYDYKNLNLADISYIILKSHLNKANERRF</sequence>